<comment type="caution">
    <text evidence="1">The sequence shown here is derived from an EMBL/GenBank/DDBJ whole genome shotgun (WGS) entry which is preliminary data.</text>
</comment>
<gene>
    <name evidence="1" type="ORF">B0H16DRAFT_1452155</name>
</gene>
<dbReference type="EMBL" id="JARKIB010000016">
    <property type="protein sequence ID" value="KAJ7770747.1"/>
    <property type="molecule type" value="Genomic_DNA"/>
</dbReference>
<name>A0AAD7JS32_9AGAR</name>
<reference evidence="1" key="1">
    <citation type="submission" date="2023-03" db="EMBL/GenBank/DDBJ databases">
        <title>Massive genome expansion in bonnet fungi (Mycena s.s.) driven by repeated elements and novel gene families across ecological guilds.</title>
        <authorList>
            <consortium name="Lawrence Berkeley National Laboratory"/>
            <person name="Harder C.B."/>
            <person name="Miyauchi S."/>
            <person name="Viragh M."/>
            <person name="Kuo A."/>
            <person name="Thoen E."/>
            <person name="Andreopoulos B."/>
            <person name="Lu D."/>
            <person name="Skrede I."/>
            <person name="Drula E."/>
            <person name="Henrissat B."/>
            <person name="Morin E."/>
            <person name="Kohler A."/>
            <person name="Barry K."/>
            <person name="LaButti K."/>
            <person name="Morin E."/>
            <person name="Salamov A."/>
            <person name="Lipzen A."/>
            <person name="Mereny Z."/>
            <person name="Hegedus B."/>
            <person name="Baldrian P."/>
            <person name="Stursova M."/>
            <person name="Weitz H."/>
            <person name="Taylor A."/>
            <person name="Grigoriev I.V."/>
            <person name="Nagy L.G."/>
            <person name="Martin F."/>
            <person name="Kauserud H."/>
        </authorList>
    </citation>
    <scope>NUCLEOTIDE SEQUENCE</scope>
    <source>
        <strain evidence="1">CBHHK182m</strain>
    </source>
</reference>
<dbReference type="Proteomes" id="UP001215598">
    <property type="component" value="Unassembled WGS sequence"/>
</dbReference>
<accession>A0AAD7JS32</accession>
<proteinExistence type="predicted"/>
<sequence>MVCRTATAAVPVVCMIMGTPEGIDVVKGLQQLFEAVMVLGVGVMWHHQCPTGRGAYQRGPTENDNDTMPDLVWMDDIILGSLRAHNHEQPALPYAFRMNPGTPANILFGTRTGNQEDGVIQTPGD</sequence>
<dbReference type="AlphaFoldDB" id="A0AAD7JS32"/>
<keyword evidence="2" id="KW-1185">Reference proteome</keyword>
<evidence type="ECO:0000313" key="1">
    <source>
        <dbReference type="EMBL" id="KAJ7770747.1"/>
    </source>
</evidence>
<organism evidence="1 2">
    <name type="scientific">Mycena metata</name>
    <dbReference type="NCBI Taxonomy" id="1033252"/>
    <lineage>
        <taxon>Eukaryota</taxon>
        <taxon>Fungi</taxon>
        <taxon>Dikarya</taxon>
        <taxon>Basidiomycota</taxon>
        <taxon>Agaricomycotina</taxon>
        <taxon>Agaricomycetes</taxon>
        <taxon>Agaricomycetidae</taxon>
        <taxon>Agaricales</taxon>
        <taxon>Marasmiineae</taxon>
        <taxon>Mycenaceae</taxon>
        <taxon>Mycena</taxon>
    </lineage>
</organism>
<protein>
    <submittedName>
        <fullName evidence="1">Uncharacterized protein</fullName>
    </submittedName>
</protein>
<evidence type="ECO:0000313" key="2">
    <source>
        <dbReference type="Proteomes" id="UP001215598"/>
    </source>
</evidence>